<feature type="transmembrane region" description="Helical" evidence="1">
    <location>
        <begin position="7"/>
        <end position="29"/>
    </location>
</feature>
<keyword evidence="3" id="KW-1185">Reference proteome</keyword>
<keyword evidence="1" id="KW-1133">Transmembrane helix</keyword>
<keyword evidence="1" id="KW-0472">Membrane</keyword>
<name>A0ABS4ID76_9BACI</name>
<sequence length="167" mass="18663">MDILKKRLDVILAVIVVVGICIGLLISAIQEDMEVASNEEPEIVGDESVVEAGKRESIPISLEDFLYEYTLIAINKNMTYPDTDSDKTHISSANTTLYVEGESDEATIMISFEDDDSYTVNSITCFDCTQEYRKAINDSLEINGLEVDEDYNIGYKKETKSLLIRGI</sequence>
<dbReference type="Proteomes" id="UP001519345">
    <property type="component" value="Unassembled WGS sequence"/>
</dbReference>
<gene>
    <name evidence="2" type="ORF">J2Z83_000096</name>
</gene>
<proteinExistence type="predicted"/>
<keyword evidence="1" id="KW-0812">Transmembrane</keyword>
<evidence type="ECO:0000313" key="2">
    <source>
        <dbReference type="EMBL" id="MBP1968004.1"/>
    </source>
</evidence>
<protein>
    <submittedName>
        <fullName evidence="2">Uncharacterized protein</fullName>
    </submittedName>
</protein>
<evidence type="ECO:0000313" key="3">
    <source>
        <dbReference type="Proteomes" id="UP001519345"/>
    </source>
</evidence>
<organism evidence="2 3">
    <name type="scientific">Virgibacillus natechei</name>
    <dbReference type="NCBI Taxonomy" id="1216297"/>
    <lineage>
        <taxon>Bacteria</taxon>
        <taxon>Bacillati</taxon>
        <taxon>Bacillota</taxon>
        <taxon>Bacilli</taxon>
        <taxon>Bacillales</taxon>
        <taxon>Bacillaceae</taxon>
        <taxon>Virgibacillus</taxon>
    </lineage>
</organism>
<dbReference type="EMBL" id="JAGGKX010000001">
    <property type="protein sequence ID" value="MBP1968004.1"/>
    <property type="molecule type" value="Genomic_DNA"/>
</dbReference>
<dbReference type="RefSeq" id="WP_209461248.1">
    <property type="nucleotide sequence ID" value="NZ_CP110224.1"/>
</dbReference>
<comment type="caution">
    <text evidence="2">The sequence shown here is derived from an EMBL/GenBank/DDBJ whole genome shotgun (WGS) entry which is preliminary data.</text>
</comment>
<reference evidence="2 3" key="1">
    <citation type="submission" date="2021-03" db="EMBL/GenBank/DDBJ databases">
        <title>Genomic Encyclopedia of Type Strains, Phase IV (KMG-IV): sequencing the most valuable type-strain genomes for metagenomic binning, comparative biology and taxonomic classification.</title>
        <authorList>
            <person name="Goeker M."/>
        </authorList>
    </citation>
    <scope>NUCLEOTIDE SEQUENCE [LARGE SCALE GENOMIC DNA]</scope>
    <source>
        <strain evidence="2 3">DSM 25609</strain>
    </source>
</reference>
<accession>A0ABS4ID76</accession>
<evidence type="ECO:0000256" key="1">
    <source>
        <dbReference type="SAM" id="Phobius"/>
    </source>
</evidence>